<dbReference type="Proteomes" id="UP000789920">
    <property type="component" value="Unassembled WGS sequence"/>
</dbReference>
<evidence type="ECO:0000313" key="1">
    <source>
        <dbReference type="EMBL" id="CAG8796199.1"/>
    </source>
</evidence>
<dbReference type="EMBL" id="CAJVQC010056237">
    <property type="protein sequence ID" value="CAG8796199.1"/>
    <property type="molecule type" value="Genomic_DNA"/>
</dbReference>
<gene>
    <name evidence="1" type="ORF">RPERSI_LOCUS20110</name>
</gene>
<evidence type="ECO:0000313" key="2">
    <source>
        <dbReference type="Proteomes" id="UP000789920"/>
    </source>
</evidence>
<sequence length="251" mass="28607">EKSDLVPVMSSGLLEHLQINLVDLLSYIEHNNRYSYILTLIDVFSHYIWAILIKDKEGNIIHGELTLHETHKKSPYEVFFGFKIYAIYNMPNTLESNTLGTISPEHILPVTILLETISPGTISPETIPLGTLEHISPENTASQDNEALYKLHVMQVKCVYDEVVQNDEAYQNKLVIRKSVHRKKVTFEPGDKVAVALDFGNNQKMRKCKLEQTCNITRKVVSVCSNNRAVRVDVDSEIKNFAAKNLKKLRE</sequence>
<protein>
    <submittedName>
        <fullName evidence="1">1388_t:CDS:1</fullName>
    </submittedName>
</protein>
<comment type="caution">
    <text evidence="1">The sequence shown here is derived from an EMBL/GenBank/DDBJ whole genome shotgun (WGS) entry which is preliminary data.</text>
</comment>
<name>A0ACA9RJG7_9GLOM</name>
<keyword evidence="2" id="KW-1185">Reference proteome</keyword>
<reference evidence="1" key="1">
    <citation type="submission" date="2021-06" db="EMBL/GenBank/DDBJ databases">
        <authorList>
            <person name="Kallberg Y."/>
            <person name="Tangrot J."/>
            <person name="Rosling A."/>
        </authorList>
    </citation>
    <scope>NUCLEOTIDE SEQUENCE</scope>
    <source>
        <strain evidence="1">MA461A</strain>
    </source>
</reference>
<organism evidence="1 2">
    <name type="scientific">Racocetra persica</name>
    <dbReference type="NCBI Taxonomy" id="160502"/>
    <lineage>
        <taxon>Eukaryota</taxon>
        <taxon>Fungi</taxon>
        <taxon>Fungi incertae sedis</taxon>
        <taxon>Mucoromycota</taxon>
        <taxon>Glomeromycotina</taxon>
        <taxon>Glomeromycetes</taxon>
        <taxon>Diversisporales</taxon>
        <taxon>Gigasporaceae</taxon>
        <taxon>Racocetra</taxon>
    </lineage>
</organism>
<accession>A0ACA9RJG7</accession>
<proteinExistence type="predicted"/>
<feature type="non-terminal residue" evidence="1">
    <location>
        <position position="1"/>
    </location>
</feature>